<dbReference type="VEuPathDB" id="FungiDB:PC9H_003955"/>
<protein>
    <recommendedName>
        <fullName evidence="7">Major facilitator superfamily (MFS) profile domain-containing protein</fullName>
    </recommendedName>
</protein>
<evidence type="ECO:0000256" key="2">
    <source>
        <dbReference type="ARBA" id="ARBA00022692"/>
    </source>
</evidence>
<feature type="transmembrane region" description="Helical" evidence="6">
    <location>
        <begin position="293"/>
        <end position="314"/>
    </location>
</feature>
<evidence type="ECO:0000256" key="1">
    <source>
        <dbReference type="ARBA" id="ARBA00004141"/>
    </source>
</evidence>
<feature type="region of interest" description="Disordered" evidence="5">
    <location>
        <begin position="1"/>
        <end position="48"/>
    </location>
</feature>
<keyword evidence="3 6" id="KW-1133">Transmembrane helix</keyword>
<proteinExistence type="predicted"/>
<dbReference type="PANTHER" id="PTHR23501">
    <property type="entry name" value="MAJOR FACILITATOR SUPERFAMILY"/>
    <property type="match status" value="1"/>
</dbReference>
<dbReference type="Gene3D" id="1.20.1250.20">
    <property type="entry name" value="MFS general substrate transporter like domains"/>
    <property type="match status" value="2"/>
</dbReference>
<dbReference type="InterPro" id="IPR005829">
    <property type="entry name" value="Sugar_transporter_CS"/>
</dbReference>
<feature type="transmembrane region" description="Helical" evidence="6">
    <location>
        <begin position="357"/>
        <end position="382"/>
    </location>
</feature>
<dbReference type="InterPro" id="IPR011701">
    <property type="entry name" value="MFS"/>
</dbReference>
<feature type="transmembrane region" description="Helical" evidence="6">
    <location>
        <begin position="460"/>
        <end position="482"/>
    </location>
</feature>
<dbReference type="PROSITE" id="PS00217">
    <property type="entry name" value="SUGAR_TRANSPORT_2"/>
    <property type="match status" value="1"/>
</dbReference>
<dbReference type="SUPFAM" id="SSF103473">
    <property type="entry name" value="MFS general substrate transporter"/>
    <property type="match status" value="1"/>
</dbReference>
<feature type="transmembrane region" description="Helical" evidence="6">
    <location>
        <begin position="166"/>
        <end position="187"/>
    </location>
</feature>
<dbReference type="InterPro" id="IPR036259">
    <property type="entry name" value="MFS_trans_sf"/>
</dbReference>
<dbReference type="Pfam" id="PF07690">
    <property type="entry name" value="MFS_1"/>
    <property type="match status" value="1"/>
</dbReference>
<accession>A0A8H7DYG9</accession>
<feature type="transmembrane region" description="Helical" evidence="6">
    <location>
        <begin position="140"/>
        <end position="160"/>
    </location>
</feature>
<feature type="transmembrane region" description="Helical" evidence="6">
    <location>
        <begin position="253"/>
        <end position="273"/>
    </location>
</feature>
<dbReference type="GeneID" id="59373773"/>
<dbReference type="PANTHER" id="PTHR23501:SF102">
    <property type="entry name" value="DRUG TRANSPORTER, PUTATIVE (AFU_ORTHOLOGUE AFUA_3G08530)-RELATED"/>
    <property type="match status" value="1"/>
</dbReference>
<evidence type="ECO:0000313" key="8">
    <source>
        <dbReference type="EMBL" id="KAF7437121.1"/>
    </source>
</evidence>
<feature type="transmembrane region" description="Helical" evidence="6">
    <location>
        <begin position="494"/>
        <end position="520"/>
    </location>
</feature>
<dbReference type="GO" id="GO:0022857">
    <property type="term" value="F:transmembrane transporter activity"/>
    <property type="evidence" value="ECO:0007669"/>
    <property type="project" value="InterPro"/>
</dbReference>
<dbReference type="Proteomes" id="UP000623687">
    <property type="component" value="Unassembled WGS sequence"/>
</dbReference>
<evidence type="ECO:0000256" key="3">
    <source>
        <dbReference type="ARBA" id="ARBA00022989"/>
    </source>
</evidence>
<evidence type="ECO:0000259" key="7">
    <source>
        <dbReference type="PROSITE" id="PS50850"/>
    </source>
</evidence>
<name>A0A8H7DYG9_PLEOS</name>
<dbReference type="RefSeq" id="XP_036635020.1">
    <property type="nucleotide sequence ID" value="XM_036773547.1"/>
</dbReference>
<evidence type="ECO:0000313" key="9">
    <source>
        <dbReference type="Proteomes" id="UP000623687"/>
    </source>
</evidence>
<comment type="subcellular location">
    <subcellularLocation>
        <location evidence="1">Membrane</location>
        <topology evidence="1">Multi-pass membrane protein</topology>
    </subcellularLocation>
</comment>
<feature type="transmembrane region" description="Helical" evidence="6">
    <location>
        <begin position="435"/>
        <end position="454"/>
    </location>
</feature>
<feature type="compositionally biased region" description="Pro residues" evidence="5">
    <location>
        <begin position="12"/>
        <end position="29"/>
    </location>
</feature>
<feature type="transmembrane region" description="Helical" evidence="6">
    <location>
        <begin position="199"/>
        <end position="221"/>
    </location>
</feature>
<dbReference type="OrthoDB" id="2351791at2759"/>
<evidence type="ECO:0000256" key="4">
    <source>
        <dbReference type="ARBA" id="ARBA00023136"/>
    </source>
</evidence>
<dbReference type="GO" id="GO:0005886">
    <property type="term" value="C:plasma membrane"/>
    <property type="evidence" value="ECO:0007669"/>
    <property type="project" value="TreeGrafter"/>
</dbReference>
<keyword evidence="9" id="KW-1185">Reference proteome</keyword>
<evidence type="ECO:0000256" key="6">
    <source>
        <dbReference type="SAM" id="Phobius"/>
    </source>
</evidence>
<dbReference type="EMBL" id="JACETU010000002">
    <property type="protein sequence ID" value="KAF7437121.1"/>
    <property type="molecule type" value="Genomic_DNA"/>
</dbReference>
<dbReference type="AlphaFoldDB" id="A0A8H7DYG9"/>
<organism evidence="8 9">
    <name type="scientific">Pleurotus ostreatus</name>
    <name type="common">Oyster mushroom</name>
    <name type="synonym">White-rot fungus</name>
    <dbReference type="NCBI Taxonomy" id="5322"/>
    <lineage>
        <taxon>Eukaryota</taxon>
        <taxon>Fungi</taxon>
        <taxon>Dikarya</taxon>
        <taxon>Basidiomycota</taxon>
        <taxon>Agaricomycotina</taxon>
        <taxon>Agaricomycetes</taxon>
        <taxon>Agaricomycetidae</taxon>
        <taxon>Agaricales</taxon>
        <taxon>Pleurotineae</taxon>
        <taxon>Pleurotaceae</taxon>
        <taxon>Pleurotus</taxon>
    </lineage>
</organism>
<feature type="domain" description="Major facilitator superfamily (MFS) profile" evidence="7">
    <location>
        <begin position="75"/>
        <end position="591"/>
    </location>
</feature>
<dbReference type="PROSITE" id="PS50850">
    <property type="entry name" value="MFS"/>
    <property type="match status" value="1"/>
</dbReference>
<sequence length="609" mass="65064">MSKGVPFISPEWAPPPPTLSSHDPSPPSPSTTIATNPLSSTKSHRSSVHTLESTTSTILEDSQLPSLTTFRLLAAHIGAALTLFLATTDATIVSTCLPTIASDLKATQTEYTWVGVAYMLTQTACQPFYGRLSDIVGRKAILFSSMFVFALGSLLCGAAQNILWLIVARGIAGIGGGGIVASVWVITSEIVEVRNRAKWSQALSVTWSCSAVAGPILGGVFSCKSSQFDHFDYIYAFAKLAGGDATNPLSWRWAFYLNLPVCLFGAVILFLSLHGVKLQSPSHASFGQFLRKFDFIGLVTLVAGTSCIIVGFSFGTDNGWTSPSTLLLIILGLAILVIGGVYEVFTTREALFPKQVFCNSTAIIVFILSFLHNVAFNAGTFYLALYFQAVTGASPLEAGWKLLPYSLGSSLASMPAAWFIGYWQLKSKTTSGQNMVISLGLIIATVGFGLMTLLDEHSKLSTYVTFPLLAGIGLGMLFHAPYQVFTRALKPSELASATSAFFLVRFTGATVGLAVAGAVFQDRTTSRFPAEISLHGLGSTIDFSSLNSIQPMELRNQVLSIVASSIQTIWTVCTPSLGTAALISLLLPKLPIDLGEDVVTEEKTNRTAH</sequence>
<keyword evidence="2 6" id="KW-0812">Transmembrane</keyword>
<keyword evidence="4 6" id="KW-0472">Membrane</keyword>
<comment type="caution">
    <text evidence="8">The sequence shown here is derived from an EMBL/GenBank/DDBJ whole genome shotgun (WGS) entry which is preliminary data.</text>
</comment>
<gene>
    <name evidence="8" type="ORF">PC9H_003955</name>
</gene>
<dbReference type="InterPro" id="IPR020846">
    <property type="entry name" value="MFS_dom"/>
</dbReference>
<reference evidence="8" key="1">
    <citation type="submission" date="2019-07" db="EMBL/GenBank/DDBJ databases">
        <authorList>
            <person name="Palmer J.M."/>
        </authorList>
    </citation>
    <scope>NUCLEOTIDE SEQUENCE</scope>
    <source>
        <strain evidence="8">PC9</strain>
    </source>
</reference>
<feature type="transmembrane region" description="Helical" evidence="6">
    <location>
        <begin position="402"/>
        <end position="423"/>
    </location>
</feature>
<feature type="transmembrane region" description="Helical" evidence="6">
    <location>
        <begin position="326"/>
        <end position="345"/>
    </location>
</feature>
<evidence type="ECO:0000256" key="5">
    <source>
        <dbReference type="SAM" id="MobiDB-lite"/>
    </source>
</evidence>